<proteinExistence type="predicted"/>
<dbReference type="PANTHER" id="PTHR28019">
    <property type="entry name" value="CELL MEMBRANE PROTEIN YLR413W-RELATED"/>
    <property type="match status" value="1"/>
</dbReference>
<gene>
    <name evidence="2" type="ORF">OHK93_008028</name>
</gene>
<dbReference type="AlphaFoldDB" id="A0AA43QMV5"/>
<dbReference type="PANTHER" id="PTHR28019:SF7">
    <property type="entry name" value="SUR7 PROTEIN"/>
    <property type="match status" value="1"/>
</dbReference>
<name>A0AA43QMV5_9LECA</name>
<evidence type="ECO:0000256" key="1">
    <source>
        <dbReference type="SAM" id="Phobius"/>
    </source>
</evidence>
<sequence length="320" mass="35706">MSHPPPTPAMDRTTYEVEEKVMTQFRGVTDRTREVKRFILPPTILFIALLLSFFCLLAGSTDGKSSWQSASMMTVNVSFDPTNFTGNLDTSSLEKRGVVSHAAKAATKSAGSSAKSASSSVQSASDSVSSSVSNIASKTMNEIESEIKNLTKAVKIEKFYGIHLLTYCNRHWEWNAKDHRLNQTSDNCTSPSIDFFFQPKVIAEDILGTDSLQSLLNWPSSLDVITDGLKATWHAIILTRIYVPMISEVGKHIGVTAHKGQLFSNMSWAATCLLALTCCYWIAQWYLIDHRERKMSEEYAQRYPDEYYTSAEPETREAAA</sequence>
<dbReference type="EMBL" id="JAPUFD010000008">
    <property type="protein sequence ID" value="MDI1488752.1"/>
    <property type="molecule type" value="Genomic_DNA"/>
</dbReference>
<reference evidence="2" key="1">
    <citation type="journal article" date="2023" name="Genome Biol. Evol.">
        <title>First Whole Genome Sequence and Flow Cytometry Genome Size Data for the Lichen-Forming Fungus Ramalina farinacea (Ascomycota).</title>
        <authorList>
            <person name="Llewellyn T."/>
            <person name="Mian S."/>
            <person name="Hill R."/>
            <person name="Leitch I.J."/>
            <person name="Gaya E."/>
        </authorList>
    </citation>
    <scope>NUCLEOTIDE SEQUENCE</scope>
    <source>
        <strain evidence="2">LIQ254RAFAR</strain>
    </source>
</reference>
<keyword evidence="1" id="KW-0472">Membrane</keyword>
<feature type="transmembrane region" description="Helical" evidence="1">
    <location>
        <begin position="268"/>
        <end position="288"/>
    </location>
</feature>
<accession>A0AA43QMV5</accession>
<comment type="caution">
    <text evidence="2">The sequence shown here is derived from an EMBL/GenBank/DDBJ whole genome shotgun (WGS) entry which is preliminary data.</text>
</comment>
<protein>
    <submittedName>
        <fullName evidence="2">Uncharacterized protein</fullName>
    </submittedName>
</protein>
<evidence type="ECO:0000313" key="3">
    <source>
        <dbReference type="Proteomes" id="UP001161017"/>
    </source>
</evidence>
<evidence type="ECO:0000313" key="2">
    <source>
        <dbReference type="EMBL" id="MDI1488752.1"/>
    </source>
</evidence>
<dbReference type="InterPro" id="IPR052413">
    <property type="entry name" value="SUR7_domain"/>
</dbReference>
<keyword evidence="1" id="KW-0812">Transmembrane</keyword>
<dbReference type="GO" id="GO:0005886">
    <property type="term" value="C:plasma membrane"/>
    <property type="evidence" value="ECO:0007669"/>
    <property type="project" value="TreeGrafter"/>
</dbReference>
<dbReference type="GO" id="GO:0051285">
    <property type="term" value="C:cell cortex of cell tip"/>
    <property type="evidence" value="ECO:0007669"/>
    <property type="project" value="TreeGrafter"/>
</dbReference>
<dbReference type="Proteomes" id="UP001161017">
    <property type="component" value="Unassembled WGS sequence"/>
</dbReference>
<organism evidence="2 3">
    <name type="scientific">Ramalina farinacea</name>
    <dbReference type="NCBI Taxonomy" id="258253"/>
    <lineage>
        <taxon>Eukaryota</taxon>
        <taxon>Fungi</taxon>
        <taxon>Dikarya</taxon>
        <taxon>Ascomycota</taxon>
        <taxon>Pezizomycotina</taxon>
        <taxon>Lecanoromycetes</taxon>
        <taxon>OSLEUM clade</taxon>
        <taxon>Lecanoromycetidae</taxon>
        <taxon>Lecanorales</taxon>
        <taxon>Lecanorineae</taxon>
        <taxon>Ramalinaceae</taxon>
        <taxon>Ramalina</taxon>
    </lineage>
</organism>
<keyword evidence="1" id="KW-1133">Transmembrane helix</keyword>
<dbReference type="GO" id="GO:0031505">
    <property type="term" value="P:fungal-type cell wall organization"/>
    <property type="evidence" value="ECO:0007669"/>
    <property type="project" value="TreeGrafter"/>
</dbReference>
<keyword evidence="3" id="KW-1185">Reference proteome</keyword>
<feature type="transmembrane region" description="Helical" evidence="1">
    <location>
        <begin position="38"/>
        <end position="59"/>
    </location>
</feature>